<dbReference type="PANTHER" id="PTHR22600">
    <property type="entry name" value="BETA-HEXOSAMINIDASE"/>
    <property type="match status" value="1"/>
</dbReference>
<evidence type="ECO:0000256" key="3">
    <source>
        <dbReference type="ARBA" id="ARBA00012663"/>
    </source>
</evidence>
<organism evidence="8 9">
    <name type="scientific">Seminavis robusta</name>
    <dbReference type="NCBI Taxonomy" id="568900"/>
    <lineage>
        <taxon>Eukaryota</taxon>
        <taxon>Sar</taxon>
        <taxon>Stramenopiles</taxon>
        <taxon>Ochrophyta</taxon>
        <taxon>Bacillariophyta</taxon>
        <taxon>Bacillariophyceae</taxon>
        <taxon>Bacillariophycidae</taxon>
        <taxon>Naviculales</taxon>
        <taxon>Naviculaceae</taxon>
        <taxon>Seminavis</taxon>
    </lineage>
</organism>
<keyword evidence="6" id="KW-0812">Transmembrane</keyword>
<name>A0A9N8DEV2_9STRA</name>
<dbReference type="EC" id="3.2.1.52" evidence="3"/>
<accession>A0A9N8DEV2</accession>
<reference evidence="8" key="1">
    <citation type="submission" date="2020-06" db="EMBL/GenBank/DDBJ databases">
        <authorList>
            <consortium name="Plant Systems Biology data submission"/>
        </authorList>
    </citation>
    <scope>NUCLEOTIDE SEQUENCE</scope>
    <source>
        <strain evidence="8">D6</strain>
    </source>
</reference>
<dbReference type="AlphaFoldDB" id="A0A9N8DEV2"/>
<comment type="caution">
    <text evidence="8">The sequence shown here is derived from an EMBL/GenBank/DDBJ whole genome shotgun (WGS) entry which is preliminary data.</text>
</comment>
<dbReference type="GO" id="GO:0005975">
    <property type="term" value="P:carbohydrate metabolic process"/>
    <property type="evidence" value="ECO:0007669"/>
    <property type="project" value="InterPro"/>
</dbReference>
<dbReference type="GO" id="GO:0016020">
    <property type="term" value="C:membrane"/>
    <property type="evidence" value="ECO:0007669"/>
    <property type="project" value="TreeGrafter"/>
</dbReference>
<evidence type="ECO:0000256" key="5">
    <source>
        <dbReference type="SAM" id="MobiDB-lite"/>
    </source>
</evidence>
<protein>
    <recommendedName>
        <fullName evidence="3">beta-N-acetylhexosaminidase</fullName>
        <ecNumber evidence="3">3.2.1.52</ecNumber>
    </recommendedName>
</protein>
<feature type="domain" description="Glycoside hydrolase family 20 catalytic" evidence="7">
    <location>
        <begin position="215"/>
        <end position="385"/>
    </location>
</feature>
<dbReference type="Proteomes" id="UP001153069">
    <property type="component" value="Unassembled WGS sequence"/>
</dbReference>
<dbReference type="PANTHER" id="PTHR22600:SF57">
    <property type="entry name" value="BETA-N-ACETYLHEXOSAMINIDASE"/>
    <property type="match status" value="1"/>
</dbReference>
<dbReference type="SUPFAM" id="SSF51445">
    <property type="entry name" value="(Trans)glycosidases"/>
    <property type="match status" value="2"/>
</dbReference>
<feature type="domain" description="Glycoside hydrolase family 20 catalytic" evidence="7">
    <location>
        <begin position="692"/>
        <end position="847"/>
    </location>
</feature>
<keyword evidence="6" id="KW-1133">Transmembrane helix</keyword>
<comment type="catalytic activity">
    <reaction evidence="1">
        <text>Hydrolysis of terminal non-reducing N-acetyl-D-hexosamine residues in N-acetyl-beta-D-hexosaminides.</text>
        <dbReference type="EC" id="3.2.1.52"/>
    </reaction>
</comment>
<dbReference type="GO" id="GO:0030203">
    <property type="term" value="P:glycosaminoglycan metabolic process"/>
    <property type="evidence" value="ECO:0007669"/>
    <property type="project" value="TreeGrafter"/>
</dbReference>
<feature type="compositionally biased region" description="Basic and acidic residues" evidence="5">
    <location>
        <begin position="72"/>
        <end position="82"/>
    </location>
</feature>
<evidence type="ECO:0000313" key="9">
    <source>
        <dbReference type="Proteomes" id="UP001153069"/>
    </source>
</evidence>
<evidence type="ECO:0000259" key="7">
    <source>
        <dbReference type="Pfam" id="PF00728"/>
    </source>
</evidence>
<dbReference type="Pfam" id="PF00728">
    <property type="entry name" value="Glyco_hydro_20"/>
    <property type="match status" value="2"/>
</dbReference>
<feature type="compositionally biased region" description="Basic and acidic residues" evidence="5">
    <location>
        <begin position="442"/>
        <end position="454"/>
    </location>
</feature>
<evidence type="ECO:0000313" key="8">
    <source>
        <dbReference type="EMBL" id="CAB9499220.1"/>
    </source>
</evidence>
<keyword evidence="9" id="KW-1185">Reference proteome</keyword>
<dbReference type="InterPro" id="IPR017853">
    <property type="entry name" value="GH"/>
</dbReference>
<evidence type="ECO:0000256" key="6">
    <source>
        <dbReference type="SAM" id="Phobius"/>
    </source>
</evidence>
<feature type="region of interest" description="Disordered" evidence="5">
    <location>
        <begin position="57"/>
        <end position="82"/>
    </location>
</feature>
<dbReference type="OrthoDB" id="44496at2759"/>
<dbReference type="InterPro" id="IPR025705">
    <property type="entry name" value="Beta_hexosaminidase_sua/sub"/>
</dbReference>
<keyword evidence="4" id="KW-0378">Hydrolase</keyword>
<evidence type="ECO:0000256" key="1">
    <source>
        <dbReference type="ARBA" id="ARBA00001231"/>
    </source>
</evidence>
<feature type="region of interest" description="Disordered" evidence="5">
    <location>
        <begin position="126"/>
        <end position="145"/>
    </location>
</feature>
<feature type="transmembrane region" description="Helical" evidence="6">
    <location>
        <begin position="12"/>
        <end position="31"/>
    </location>
</feature>
<gene>
    <name evidence="8" type="ORF">SEMRO_56_G032760.2</name>
</gene>
<sequence length="1086" mass="122713">MMLTCSSRSRSWFLFVVAASFLGTGIVVLGYPEKDDLADETRSSDQVIDHAVKLHAHDDETTPATSSSSHQHRAEFRRRLAHRTLDPKSKANILAAHELAMAQAKAEGKFLYEEREDPFQVMRDETMKQQNQRKKSGTIPSPKDANIEKLQSGFMASMDCPKNDTTCASAIPTRLKQQALDPLIQTEKDDEDVEALDKKLPWLSNKESVHLAVDYLGVTVDAGRHYFPMSWLKRLIVYLHKMHYNLIHLRLADEENFAVRLDSYPQLAAAAISNKTYSPAELKELVAFAKGHQITIIPELQLPIRTTSWARAIPGLLMPCANFICETAHYVPLNLDHLDLPAILEGVLKEVIAIFGHPPMLHLGGALSMGEAKECLREVAKQMQKDVPVGEEPATIYWIKWEGLIREVLKRIGYPEKKVIRTQLVASVDDEEEESVSSTTKATEDTSKAKEESKPIQRVGGIEHYWMTLPQLSNSNNLNSKNWVPLPESIVSTGLDFALDDDDSAWKIYKHTQQVLELSVKPKAILVGTMHLSTNLLPQQNLWLQRNVLARLVAVSMAATAASDKRGRANSELTESDFESSYQTACQSLLPDCLCEFQGHTLVSTRSFLDLLSKRSQDWRHAVCNRLTREFSETIFQPAVHARASAISGGNAIFGEFFHRLPKVYEPYNKRGSKQFFVDPVKELKHRVEKTGLIVDMANSLVDIRLIKAFFVDFIAPLGVDWLQLRLSDDFAFVPQLEYNSLLAQSMWTNELPLGVPKLTNFRLLVNAANEWGVDIIPEISISTNAGGWINGGFLVQCPKLFCKDGTGIPNDIQDPMFLPLVYDVIRELRATFGGSYFHLGADERVNNLKCFEENGLKADEDPPFGEFERKLQKVLALLGIESESVIRYDNDEQLTYKDRVGKITHYRAVPGGDLPDIREEEPFLVTVDLLEGNIYSVYQRTRKLVDLKPMGIMGEIRAWDLAVWNEHYMRLRLIAFKLGFSEWEGEQSGDEELDHKEFIQEVLRICTALKYSECHKDQKKAADVLNSEEIKKGDDDDALDSAPEIYPVATAKFRSAMCNKYTRARRSKRMREEFLLPAVEGVTTS</sequence>
<dbReference type="Gene3D" id="3.20.20.80">
    <property type="entry name" value="Glycosidases"/>
    <property type="match status" value="2"/>
</dbReference>
<dbReference type="InterPro" id="IPR015883">
    <property type="entry name" value="Glyco_hydro_20_cat"/>
</dbReference>
<proteinExistence type="inferred from homology"/>
<dbReference type="GO" id="GO:0004563">
    <property type="term" value="F:beta-N-acetylhexosaminidase activity"/>
    <property type="evidence" value="ECO:0007669"/>
    <property type="project" value="UniProtKB-EC"/>
</dbReference>
<feature type="region of interest" description="Disordered" evidence="5">
    <location>
        <begin position="430"/>
        <end position="454"/>
    </location>
</feature>
<evidence type="ECO:0000256" key="2">
    <source>
        <dbReference type="ARBA" id="ARBA00006285"/>
    </source>
</evidence>
<evidence type="ECO:0000256" key="4">
    <source>
        <dbReference type="ARBA" id="ARBA00022801"/>
    </source>
</evidence>
<keyword evidence="6" id="KW-0472">Membrane</keyword>
<dbReference type="EMBL" id="CAICTM010000055">
    <property type="protein sequence ID" value="CAB9499220.1"/>
    <property type="molecule type" value="Genomic_DNA"/>
</dbReference>
<comment type="similarity">
    <text evidence="2">Belongs to the glycosyl hydrolase 20 family.</text>
</comment>